<protein>
    <recommendedName>
        <fullName evidence="2">Large ribosomal subunit protein mL59 domain-containing protein</fullName>
    </recommendedName>
</protein>
<dbReference type="Pfam" id="PF18126">
    <property type="entry name" value="Mitoc_mL59"/>
    <property type="match status" value="1"/>
</dbReference>
<name>A0AAF0DRA7_9BASI</name>
<sequence>MALAPTRIVARGAPAELMQGFARWRKHAQAEGIKAQHRKDSPSIQSDVNKRAFLHWKNATTERWTPPAFSQRRQAQLVRAAFAMDDTASVRASPKYAKMKERLRRQATHEVLFPLPLHNLPQLPRLSREQDEREAQRIARKEHDRGPYAGRAEKRMFKGAAADRAARQRAQRVQENMAKMDSIVDEWRQDKLTAKNKLKPTSPL</sequence>
<feature type="region of interest" description="Disordered" evidence="1">
    <location>
        <begin position="133"/>
        <end position="154"/>
    </location>
</feature>
<reference evidence="3" key="1">
    <citation type="submission" date="2023-03" db="EMBL/GenBank/DDBJ databases">
        <title>Mating type loci evolution in Malassezia.</title>
        <authorList>
            <person name="Coelho M.A."/>
        </authorList>
    </citation>
    <scope>NUCLEOTIDE SEQUENCE</scope>
    <source>
        <strain evidence="3">CBS 14135</strain>
    </source>
</reference>
<proteinExistence type="predicted"/>
<evidence type="ECO:0000259" key="2">
    <source>
        <dbReference type="Pfam" id="PF18126"/>
    </source>
</evidence>
<feature type="domain" description="Large ribosomal subunit protein mL59" evidence="2">
    <location>
        <begin position="21"/>
        <end position="189"/>
    </location>
</feature>
<dbReference type="GO" id="GO:0003735">
    <property type="term" value="F:structural constituent of ribosome"/>
    <property type="evidence" value="ECO:0007669"/>
    <property type="project" value="InterPro"/>
</dbReference>
<dbReference type="PANTHER" id="PTHR28041">
    <property type="entry name" value="54S RIBOSOMAL PROTEIN L25, MITOCHONDRIAL"/>
    <property type="match status" value="1"/>
</dbReference>
<dbReference type="PANTHER" id="PTHR28041:SF1">
    <property type="entry name" value="LARGE RIBOSOMAL SUBUNIT PROTEIN ML59"/>
    <property type="match status" value="1"/>
</dbReference>
<dbReference type="InterPro" id="IPR040922">
    <property type="entry name" value="Ribosomal_mL59_dom"/>
</dbReference>
<dbReference type="AlphaFoldDB" id="A0AAF0DRA7"/>
<keyword evidence="4" id="KW-1185">Reference proteome</keyword>
<dbReference type="Proteomes" id="UP001216638">
    <property type="component" value="Chromosome 1"/>
</dbReference>
<dbReference type="EMBL" id="CP119951">
    <property type="protein sequence ID" value="WFC94670.1"/>
    <property type="molecule type" value="Genomic_DNA"/>
</dbReference>
<dbReference type="InterPro" id="IPR037507">
    <property type="entry name" value="Ribosomal_mL59"/>
</dbReference>
<organism evidence="3 4">
    <name type="scientific">Malassezia brasiliensis</name>
    <dbReference type="NCBI Taxonomy" id="1821822"/>
    <lineage>
        <taxon>Eukaryota</taxon>
        <taxon>Fungi</taxon>
        <taxon>Dikarya</taxon>
        <taxon>Basidiomycota</taxon>
        <taxon>Ustilaginomycotina</taxon>
        <taxon>Malasseziomycetes</taxon>
        <taxon>Malasseziales</taxon>
        <taxon>Malasseziaceae</taxon>
        <taxon>Malassezia</taxon>
    </lineage>
</organism>
<accession>A0AAF0DRA7</accession>
<evidence type="ECO:0000313" key="4">
    <source>
        <dbReference type="Proteomes" id="UP001216638"/>
    </source>
</evidence>
<evidence type="ECO:0000313" key="3">
    <source>
        <dbReference type="EMBL" id="WFC94670.1"/>
    </source>
</evidence>
<gene>
    <name evidence="3" type="ORF">MBRA1_001304</name>
</gene>
<evidence type="ECO:0000256" key="1">
    <source>
        <dbReference type="SAM" id="MobiDB-lite"/>
    </source>
</evidence>
<dbReference type="GO" id="GO:0005762">
    <property type="term" value="C:mitochondrial large ribosomal subunit"/>
    <property type="evidence" value="ECO:0007669"/>
    <property type="project" value="InterPro"/>
</dbReference>